<feature type="transmembrane region" description="Helical" evidence="1">
    <location>
        <begin position="14"/>
        <end position="36"/>
    </location>
</feature>
<evidence type="ECO:0000313" key="2">
    <source>
        <dbReference type="EMBL" id="RKP07344.1"/>
    </source>
</evidence>
<feature type="transmembrane region" description="Helical" evidence="1">
    <location>
        <begin position="87"/>
        <end position="109"/>
    </location>
</feature>
<feature type="transmembrane region" description="Helical" evidence="1">
    <location>
        <begin position="121"/>
        <end position="143"/>
    </location>
</feature>
<keyword evidence="3" id="KW-1185">Reference proteome</keyword>
<reference evidence="3" key="1">
    <citation type="journal article" date="2018" name="Nat. Microbiol.">
        <title>Leveraging single-cell genomics to expand the fungal tree of life.</title>
        <authorList>
            <person name="Ahrendt S.R."/>
            <person name="Quandt C.A."/>
            <person name="Ciobanu D."/>
            <person name="Clum A."/>
            <person name="Salamov A."/>
            <person name="Andreopoulos B."/>
            <person name="Cheng J.F."/>
            <person name="Woyke T."/>
            <person name="Pelin A."/>
            <person name="Henrissat B."/>
            <person name="Reynolds N.K."/>
            <person name="Benny G.L."/>
            <person name="Smith M.E."/>
            <person name="James T.Y."/>
            <person name="Grigoriev I.V."/>
        </authorList>
    </citation>
    <scope>NUCLEOTIDE SEQUENCE [LARGE SCALE GENOMIC DNA]</scope>
    <source>
        <strain evidence="3">RSA 1356</strain>
    </source>
</reference>
<evidence type="ECO:0008006" key="4">
    <source>
        <dbReference type="Google" id="ProtNLM"/>
    </source>
</evidence>
<organism evidence="2 3">
    <name type="scientific">Thamnocephalis sphaerospora</name>
    <dbReference type="NCBI Taxonomy" id="78915"/>
    <lineage>
        <taxon>Eukaryota</taxon>
        <taxon>Fungi</taxon>
        <taxon>Fungi incertae sedis</taxon>
        <taxon>Zoopagomycota</taxon>
        <taxon>Zoopagomycotina</taxon>
        <taxon>Zoopagomycetes</taxon>
        <taxon>Zoopagales</taxon>
        <taxon>Sigmoideomycetaceae</taxon>
        <taxon>Thamnocephalis</taxon>
    </lineage>
</organism>
<evidence type="ECO:0000256" key="1">
    <source>
        <dbReference type="SAM" id="Phobius"/>
    </source>
</evidence>
<keyword evidence="1" id="KW-0472">Membrane</keyword>
<name>A0A4P9XN37_9FUNG</name>
<dbReference type="Proteomes" id="UP000271241">
    <property type="component" value="Unassembled WGS sequence"/>
</dbReference>
<keyword evidence="1" id="KW-1133">Transmembrane helix</keyword>
<proteinExistence type="predicted"/>
<dbReference type="AlphaFoldDB" id="A0A4P9XN37"/>
<sequence>MLFDDTTPQKLPPIVVNSVIILILTITVYVFVYNLYCSARLLYTRRRSSGARRTIPVLNVVPNLVGSIASAYALVQRAWPGAGTCQAIAALDVLTIACGVPAITAILFIRAYYTWMRHKWLKYLGGSMVFATFVVNISLFPLLPSRPDGKGYCLIEANRTWAMFKLGAETVSNVTLSGLYLIVLRQMARSSLSVPLYKKLYREGIFSTFFVVVSSMVPAIVVSLKMAPSIEPFIYGADIVINATIINHMLCRNMKNPTRTCRNYDAQLE</sequence>
<protein>
    <recommendedName>
        <fullName evidence="4">G-protein coupled receptors family 1 profile domain-containing protein</fullName>
    </recommendedName>
</protein>
<feature type="transmembrane region" description="Helical" evidence="1">
    <location>
        <begin position="163"/>
        <end position="184"/>
    </location>
</feature>
<dbReference type="EMBL" id="KZ992733">
    <property type="protein sequence ID" value="RKP07344.1"/>
    <property type="molecule type" value="Genomic_DNA"/>
</dbReference>
<feature type="transmembrane region" description="Helical" evidence="1">
    <location>
        <begin position="233"/>
        <end position="250"/>
    </location>
</feature>
<feature type="transmembrane region" description="Helical" evidence="1">
    <location>
        <begin position="205"/>
        <end position="227"/>
    </location>
</feature>
<keyword evidence="1" id="KW-0812">Transmembrane</keyword>
<feature type="transmembrane region" description="Helical" evidence="1">
    <location>
        <begin position="57"/>
        <end position="75"/>
    </location>
</feature>
<gene>
    <name evidence="2" type="ORF">THASP1DRAFT_30841</name>
</gene>
<evidence type="ECO:0000313" key="3">
    <source>
        <dbReference type="Proteomes" id="UP000271241"/>
    </source>
</evidence>
<accession>A0A4P9XN37</accession>